<dbReference type="InterPro" id="IPR044839">
    <property type="entry name" value="NDR1-like"/>
</dbReference>
<feature type="transmembrane region" description="Helical" evidence="3">
    <location>
        <begin position="87"/>
        <end position="108"/>
    </location>
</feature>
<protein>
    <recommendedName>
        <fullName evidence="6">Late embryogenesis abundant protein LEA-2 subgroup domain-containing protein</fullName>
    </recommendedName>
</protein>
<evidence type="ECO:0000256" key="1">
    <source>
        <dbReference type="ARBA" id="ARBA00004370"/>
    </source>
</evidence>
<comment type="subcellular location">
    <subcellularLocation>
        <location evidence="1">Membrane</location>
    </subcellularLocation>
</comment>
<sequence>MSSSIPQNRDQVVVQGFPVSTDEPHVVYGLPVMAQPQYTTVYFSPTEVSTSRAIQSTQQNQLEFESFDSVESTSDDDVTQRSVSANCAFIGFTVVFLGFIGLLIYLLVITINVHHPVFLVESASMSMLNESAGNPTMASLNIGILTRNPNKLIVFEYDEFDVRVSGNSEDIFGTKIAAFNSSSESETLLNATAVVPLANISGIINIDVNLHGKVSLLNSYESAQQKINVLCKDVVTEKYPGATVKGCSVNMWKTYF</sequence>
<keyword evidence="3" id="KW-1133">Transmembrane helix</keyword>
<comment type="caution">
    <text evidence="4">The sequence shown here is derived from an EMBL/GenBank/DDBJ whole genome shotgun (WGS) entry which is preliminary data.</text>
</comment>
<keyword evidence="5" id="KW-1185">Reference proteome</keyword>
<accession>A0ABD1VEJ0</accession>
<keyword evidence="3" id="KW-0812">Transmembrane</keyword>
<evidence type="ECO:0008006" key="6">
    <source>
        <dbReference type="Google" id="ProtNLM"/>
    </source>
</evidence>
<evidence type="ECO:0000256" key="3">
    <source>
        <dbReference type="SAM" id="Phobius"/>
    </source>
</evidence>
<dbReference type="AlphaFoldDB" id="A0ABD1VEJ0"/>
<dbReference type="PANTHER" id="PTHR31415:SF4">
    <property type="entry name" value="NDR1_HIN1-LIKE PROTEIN 3"/>
    <property type="match status" value="1"/>
</dbReference>
<evidence type="ECO:0000256" key="2">
    <source>
        <dbReference type="ARBA" id="ARBA00023136"/>
    </source>
</evidence>
<keyword evidence="2 3" id="KW-0472">Membrane</keyword>
<proteinExistence type="predicted"/>
<reference evidence="5" key="1">
    <citation type="submission" date="2024-07" db="EMBL/GenBank/DDBJ databases">
        <title>Two chromosome-level genome assemblies of Korean endemic species Abeliophyllum distichum and Forsythia ovata (Oleaceae).</title>
        <authorList>
            <person name="Jang H."/>
        </authorList>
    </citation>
    <scope>NUCLEOTIDE SEQUENCE [LARGE SCALE GENOMIC DNA]</scope>
</reference>
<evidence type="ECO:0000313" key="5">
    <source>
        <dbReference type="Proteomes" id="UP001604277"/>
    </source>
</evidence>
<dbReference type="PANTHER" id="PTHR31415">
    <property type="entry name" value="OS05G0367900 PROTEIN"/>
    <property type="match status" value="1"/>
</dbReference>
<dbReference type="EMBL" id="JBFOLJ010000005">
    <property type="protein sequence ID" value="KAL2535767.1"/>
    <property type="molecule type" value="Genomic_DNA"/>
</dbReference>
<evidence type="ECO:0000313" key="4">
    <source>
        <dbReference type="EMBL" id="KAL2535767.1"/>
    </source>
</evidence>
<dbReference type="Proteomes" id="UP001604277">
    <property type="component" value="Unassembled WGS sequence"/>
</dbReference>
<gene>
    <name evidence="4" type="ORF">Fot_17158</name>
</gene>
<dbReference type="GO" id="GO:0016020">
    <property type="term" value="C:membrane"/>
    <property type="evidence" value="ECO:0007669"/>
    <property type="project" value="UniProtKB-SubCell"/>
</dbReference>
<name>A0ABD1VEJ0_9LAMI</name>
<organism evidence="4 5">
    <name type="scientific">Forsythia ovata</name>
    <dbReference type="NCBI Taxonomy" id="205694"/>
    <lineage>
        <taxon>Eukaryota</taxon>
        <taxon>Viridiplantae</taxon>
        <taxon>Streptophyta</taxon>
        <taxon>Embryophyta</taxon>
        <taxon>Tracheophyta</taxon>
        <taxon>Spermatophyta</taxon>
        <taxon>Magnoliopsida</taxon>
        <taxon>eudicotyledons</taxon>
        <taxon>Gunneridae</taxon>
        <taxon>Pentapetalae</taxon>
        <taxon>asterids</taxon>
        <taxon>lamiids</taxon>
        <taxon>Lamiales</taxon>
        <taxon>Oleaceae</taxon>
        <taxon>Forsythieae</taxon>
        <taxon>Forsythia</taxon>
    </lineage>
</organism>